<dbReference type="OrthoDB" id="5807119at2759"/>
<accession>A0A8S3UET2</accession>
<evidence type="ECO:0008006" key="5">
    <source>
        <dbReference type="Google" id="ProtNLM"/>
    </source>
</evidence>
<evidence type="ECO:0000256" key="1">
    <source>
        <dbReference type="SAM" id="Coils"/>
    </source>
</evidence>
<reference evidence="3" key="1">
    <citation type="submission" date="2021-03" db="EMBL/GenBank/DDBJ databases">
        <authorList>
            <person name="Bekaert M."/>
        </authorList>
    </citation>
    <scope>NUCLEOTIDE SEQUENCE</scope>
</reference>
<feature type="compositionally biased region" description="Low complexity" evidence="2">
    <location>
        <begin position="102"/>
        <end position="115"/>
    </location>
</feature>
<keyword evidence="4" id="KW-1185">Reference proteome</keyword>
<dbReference type="EMBL" id="CAJPWZ010002731">
    <property type="protein sequence ID" value="CAG2244322.1"/>
    <property type="molecule type" value="Genomic_DNA"/>
</dbReference>
<gene>
    <name evidence="3" type="ORF">MEDL_56404</name>
</gene>
<organism evidence="3 4">
    <name type="scientific">Mytilus edulis</name>
    <name type="common">Blue mussel</name>
    <dbReference type="NCBI Taxonomy" id="6550"/>
    <lineage>
        <taxon>Eukaryota</taxon>
        <taxon>Metazoa</taxon>
        <taxon>Spiralia</taxon>
        <taxon>Lophotrochozoa</taxon>
        <taxon>Mollusca</taxon>
        <taxon>Bivalvia</taxon>
        <taxon>Autobranchia</taxon>
        <taxon>Pteriomorphia</taxon>
        <taxon>Mytilida</taxon>
        <taxon>Mytiloidea</taxon>
        <taxon>Mytilidae</taxon>
        <taxon>Mytilinae</taxon>
        <taxon>Mytilus</taxon>
    </lineage>
</organism>
<sequence>MEEHKEPAIDCSCGMVEQAVVFEDNGDLDNTTNTQNTLENLTLSSFEKSDVDTDSLESLSVTSSILPEVMKNGSIEPEVILSNGKVEDESLDVLKNLKNTSGSSFSNGSSVSNDDSPLHNSSLNKSKTGNMKGPTTGKKLFKNKTFDFSHVKSRTNSNFHKFRDINKPISPSDRRLSESCILQTSLESHGIRETRLSRSRFERCHVTHDGIECEGNDYLTPTQKKDNLIRDLKNEVKELKKLLSDKTREQESDRNKFEKKIEIMMAEKGTEIVILKSDIETLQKNNEDLVKSYQVSVNTINILEDTIRELKEAMAEKERNNEKVFLETYKRGQMSALFERNEELERIAVSCDGSRITIKELLQKLLLTETELGKWQSIRRQESYDEAPKPETEAAVTLRFLKDAFFHYATDTKDCDFHLRAMIRILNFTDVQKKKIADSIVSKRKHKNSSI</sequence>
<dbReference type="Proteomes" id="UP000683360">
    <property type="component" value="Unassembled WGS sequence"/>
</dbReference>
<feature type="compositionally biased region" description="Polar residues" evidence="2">
    <location>
        <begin position="118"/>
        <end position="129"/>
    </location>
</feature>
<dbReference type="AlphaFoldDB" id="A0A8S3UET2"/>
<evidence type="ECO:0000256" key="2">
    <source>
        <dbReference type="SAM" id="MobiDB-lite"/>
    </source>
</evidence>
<keyword evidence="1" id="KW-0175">Coiled coil</keyword>
<protein>
    <recommendedName>
        <fullName evidence="5">GRIP domain-containing protein</fullName>
    </recommendedName>
</protein>
<comment type="caution">
    <text evidence="3">The sequence shown here is derived from an EMBL/GenBank/DDBJ whole genome shotgun (WGS) entry which is preliminary data.</text>
</comment>
<feature type="coiled-coil region" evidence="1">
    <location>
        <begin position="222"/>
        <end position="327"/>
    </location>
</feature>
<evidence type="ECO:0000313" key="4">
    <source>
        <dbReference type="Proteomes" id="UP000683360"/>
    </source>
</evidence>
<name>A0A8S3UET2_MYTED</name>
<evidence type="ECO:0000313" key="3">
    <source>
        <dbReference type="EMBL" id="CAG2244322.1"/>
    </source>
</evidence>
<feature type="region of interest" description="Disordered" evidence="2">
    <location>
        <begin position="102"/>
        <end position="138"/>
    </location>
</feature>
<proteinExistence type="predicted"/>